<comment type="cofactor">
    <cofactor evidence="1">
        <name>Ca(2+)</name>
        <dbReference type="ChEBI" id="CHEBI:29108"/>
    </cofactor>
</comment>
<dbReference type="EMBL" id="JAAGNN010000015">
    <property type="protein sequence ID" value="KAF4079990.1"/>
    <property type="molecule type" value="Genomic_DNA"/>
</dbReference>
<dbReference type="InterPro" id="IPR029044">
    <property type="entry name" value="Nucleotide-diphossugar_trans"/>
</dbReference>
<evidence type="ECO:0000313" key="6">
    <source>
        <dbReference type="Proteomes" id="UP000593565"/>
    </source>
</evidence>
<dbReference type="Pfam" id="PF18404">
    <property type="entry name" value="Glyco_transf_24"/>
    <property type="match status" value="1"/>
</dbReference>
<evidence type="ECO:0000313" key="5">
    <source>
        <dbReference type="EMBL" id="KAF4079990.1"/>
    </source>
</evidence>
<dbReference type="GO" id="GO:0051082">
    <property type="term" value="F:unfolded protein binding"/>
    <property type="evidence" value="ECO:0007669"/>
    <property type="project" value="TreeGrafter"/>
</dbReference>
<dbReference type="PANTHER" id="PTHR11226">
    <property type="entry name" value="UDP-GLUCOSE GLYCOPROTEIN:GLUCOSYLTRANSFERASE"/>
    <property type="match status" value="1"/>
</dbReference>
<dbReference type="GO" id="GO:0036503">
    <property type="term" value="P:ERAD pathway"/>
    <property type="evidence" value="ECO:0007669"/>
    <property type="project" value="TreeGrafter"/>
</dbReference>
<evidence type="ECO:0000256" key="2">
    <source>
        <dbReference type="ARBA" id="ARBA00045874"/>
    </source>
</evidence>
<dbReference type="GO" id="GO:0003980">
    <property type="term" value="F:UDP-glucose:glycoprotein glucosyltransferase activity"/>
    <property type="evidence" value="ECO:0007669"/>
    <property type="project" value="InterPro"/>
</dbReference>
<accession>A0A7J6ABH9</accession>
<dbReference type="InterPro" id="IPR009448">
    <property type="entry name" value="UDP-g_GGtrans"/>
</dbReference>
<organism evidence="5 6">
    <name type="scientific">Ameiurus melas</name>
    <name type="common">Black bullhead</name>
    <name type="synonym">Silurus melas</name>
    <dbReference type="NCBI Taxonomy" id="219545"/>
    <lineage>
        <taxon>Eukaryota</taxon>
        <taxon>Metazoa</taxon>
        <taxon>Chordata</taxon>
        <taxon>Craniata</taxon>
        <taxon>Vertebrata</taxon>
        <taxon>Euteleostomi</taxon>
        <taxon>Actinopterygii</taxon>
        <taxon>Neopterygii</taxon>
        <taxon>Teleostei</taxon>
        <taxon>Ostariophysi</taxon>
        <taxon>Siluriformes</taxon>
        <taxon>Ictaluridae</taxon>
        <taxon>Ameiurus</taxon>
    </lineage>
</organism>
<feature type="domain" description="Glucosyltransferase 24 catalytic" evidence="4">
    <location>
        <begin position="59"/>
        <end position="129"/>
    </location>
</feature>
<comment type="function">
    <text evidence="2">Recognizes glycoproteins with minor folding defects. Reglucosylates single N-glycans near the misfolded part of the protein, thus providing quality control for protein folding in the endoplasmic reticulum. Reglucosylated proteins are recognized by calreticulin for recycling to the endoplasmic reticulum and refolding or degradation.</text>
</comment>
<evidence type="ECO:0000256" key="1">
    <source>
        <dbReference type="ARBA" id="ARBA00001913"/>
    </source>
</evidence>
<dbReference type="PANTHER" id="PTHR11226:SF1">
    <property type="entry name" value="UDP-GLUCOSE:GLYCOPROTEIN GLUCOSYLTRANSFERASE 2"/>
    <property type="match status" value="1"/>
</dbReference>
<comment type="caution">
    <text evidence="5">The sequence shown here is derived from an EMBL/GenBank/DDBJ whole genome shotgun (WGS) entry which is preliminary data.</text>
</comment>
<name>A0A7J6ABH9_AMEME</name>
<dbReference type="GO" id="GO:0005783">
    <property type="term" value="C:endoplasmic reticulum"/>
    <property type="evidence" value="ECO:0007669"/>
    <property type="project" value="TreeGrafter"/>
</dbReference>
<sequence length="185" mass="20909">MYHVNLLKSLTGGSSVDEGDKKMEDVNSFSVASGHLYERFLRSPFPTWLKPMVSSMNWCTVDKITFVDADQIGRADLKELRHLDLEGAPYGYTPFCDSCHKMDGCRFWKTGYWVSHLGHRKYHIRSVCVWSNGSTSFRSSPSTSGMITQSSAILTFSCIKTHSGGGQIRKMAWLRISKIHQLCCL</sequence>
<dbReference type="AlphaFoldDB" id="A0A7J6ABH9"/>
<protein>
    <recommendedName>
        <fullName evidence="4">Glucosyltransferase 24 catalytic domain-containing protein</fullName>
    </recommendedName>
</protein>
<dbReference type="Gene3D" id="3.90.550.10">
    <property type="entry name" value="Spore Coat Polysaccharide Biosynthesis Protein SpsA, Chain A"/>
    <property type="match status" value="1"/>
</dbReference>
<proteinExistence type="predicted"/>
<dbReference type="SUPFAM" id="SSF53448">
    <property type="entry name" value="Nucleotide-diphospho-sugar transferases"/>
    <property type="match status" value="1"/>
</dbReference>
<reference evidence="5 6" key="1">
    <citation type="submission" date="2020-02" db="EMBL/GenBank/DDBJ databases">
        <title>A chromosome-scale genome assembly of the black bullhead catfish (Ameiurus melas).</title>
        <authorList>
            <person name="Wen M."/>
            <person name="Zham M."/>
            <person name="Cabau C."/>
            <person name="Klopp C."/>
            <person name="Donnadieu C."/>
            <person name="Roques C."/>
            <person name="Bouchez O."/>
            <person name="Lampietro C."/>
            <person name="Jouanno E."/>
            <person name="Herpin A."/>
            <person name="Louis A."/>
            <person name="Berthelot C."/>
            <person name="Parey E."/>
            <person name="Roest-Crollius H."/>
            <person name="Braasch I."/>
            <person name="Postlethwait J."/>
            <person name="Robinson-Rechavi M."/>
            <person name="Echchiki A."/>
            <person name="Begum T."/>
            <person name="Montfort J."/>
            <person name="Schartl M."/>
            <person name="Bobe J."/>
            <person name="Guiguen Y."/>
        </authorList>
    </citation>
    <scope>NUCLEOTIDE SEQUENCE [LARGE SCALE GENOMIC DNA]</scope>
    <source>
        <strain evidence="5">M_S1</strain>
        <tissue evidence="5">Blood</tissue>
    </source>
</reference>
<evidence type="ECO:0000259" key="4">
    <source>
        <dbReference type="Pfam" id="PF18404"/>
    </source>
</evidence>
<evidence type="ECO:0000256" key="3">
    <source>
        <dbReference type="ARBA" id="ARBA00048456"/>
    </source>
</evidence>
<gene>
    <name evidence="5" type="ORF">AMELA_G00184660</name>
</gene>
<dbReference type="Proteomes" id="UP000593565">
    <property type="component" value="Unassembled WGS sequence"/>
</dbReference>
<dbReference type="GO" id="GO:0018279">
    <property type="term" value="P:protein N-linked glycosylation via asparagine"/>
    <property type="evidence" value="ECO:0007669"/>
    <property type="project" value="TreeGrafter"/>
</dbReference>
<dbReference type="InterPro" id="IPR040497">
    <property type="entry name" value="Glyco_transf_24"/>
</dbReference>
<comment type="catalytic activity">
    <reaction evidence="3">
        <text>N(4)-(alpha-D-Man-(1-&gt;2)-alpha-D-Man-(1-&gt;2)-alpha-D-Man-(1-&gt;3)-[alpha-D-Man-(1-&gt;2)-alpha-D-Man-(1-&gt;3)-[alpha-D-Man-(1-&gt;2)-alpha-D-Man-(1-&gt;6)]-alpha-D-Man-(1-&gt;6)]-beta-D-Man-(1-&gt;4)-beta-D-GlcNAc-(1-&gt;4)-beta-D-GlcNAc)-L-asparaginyl-[protein] (N-glucan mannose isomer 9A1,2,3B1,2,3) + UDP-alpha-D-glucose = N(4)-(alpha-D-Glc-(1-&gt;3)-alpha-D-Man-(1-&gt;2)-alpha-D-Man-(1-&gt;2)-alpha-D-Man-(1-&gt;3)-[alpha-D-Man-(1-&gt;2)-alpha-D-Man-(1-&gt;3)-[alpha-D-Man-(1-&gt;2)-alpha-D-Man-(1-&gt;6)]-alpha-D-Man-(1-&gt;6)]-beta-D-Man-(1-&gt;4)-beta-D-GlcNAc-(1-&gt;4)-beta-D-GlcNAc)-L-asparaginyl-[protein] + UDP + H(+)</text>
        <dbReference type="Rhea" id="RHEA:61304"/>
        <dbReference type="Rhea" id="RHEA-COMP:14356"/>
        <dbReference type="Rhea" id="RHEA-COMP:14357"/>
        <dbReference type="ChEBI" id="CHEBI:15378"/>
        <dbReference type="ChEBI" id="CHEBI:58223"/>
        <dbReference type="ChEBI" id="CHEBI:58885"/>
        <dbReference type="ChEBI" id="CHEBI:59080"/>
        <dbReference type="ChEBI" id="CHEBI:139493"/>
    </reaction>
</comment>
<keyword evidence="6" id="KW-1185">Reference proteome</keyword>